<dbReference type="InterPro" id="IPR003593">
    <property type="entry name" value="AAA+_ATPase"/>
</dbReference>
<dbReference type="GO" id="GO:0003677">
    <property type="term" value="F:DNA binding"/>
    <property type="evidence" value="ECO:0007669"/>
    <property type="project" value="InterPro"/>
</dbReference>
<dbReference type="InterPro" id="IPR000523">
    <property type="entry name" value="Mg_chelatse_chII-like_cat_dom"/>
</dbReference>
<proteinExistence type="inferred from homology"/>
<evidence type="ECO:0000256" key="2">
    <source>
        <dbReference type="ARBA" id="ARBA00022741"/>
    </source>
</evidence>
<dbReference type="Proteomes" id="UP000320176">
    <property type="component" value="Unassembled WGS sequence"/>
</dbReference>
<protein>
    <submittedName>
        <fullName evidence="5">Competence protein ComM</fullName>
    </submittedName>
</protein>
<dbReference type="GO" id="GO:0005524">
    <property type="term" value="F:ATP binding"/>
    <property type="evidence" value="ECO:0007669"/>
    <property type="project" value="UniProtKB-KW"/>
</dbReference>
<dbReference type="Pfam" id="PF01078">
    <property type="entry name" value="Mg_chelatase"/>
    <property type="match status" value="1"/>
</dbReference>
<dbReference type="SMART" id="SM00382">
    <property type="entry name" value="AAA"/>
    <property type="match status" value="1"/>
</dbReference>
<dbReference type="Pfam" id="PF13335">
    <property type="entry name" value="Mg_chelatase_C"/>
    <property type="match status" value="1"/>
</dbReference>
<evidence type="ECO:0000313" key="6">
    <source>
        <dbReference type="Proteomes" id="UP000320176"/>
    </source>
</evidence>
<dbReference type="InterPro" id="IPR020568">
    <property type="entry name" value="Ribosomal_Su5_D2-typ_SF"/>
</dbReference>
<dbReference type="Gene3D" id="3.40.50.300">
    <property type="entry name" value="P-loop containing nucleotide triphosphate hydrolases"/>
    <property type="match status" value="1"/>
</dbReference>
<name>A0A5C6A0N9_9BACT</name>
<dbReference type="PROSITE" id="PS00676">
    <property type="entry name" value="SIGMA54_INTERACT_2"/>
    <property type="match status" value="1"/>
</dbReference>
<comment type="similarity">
    <text evidence="1">Belongs to the Mg-chelatase subunits D/I family. ComM subfamily.</text>
</comment>
<dbReference type="InterPro" id="IPR001208">
    <property type="entry name" value="MCM_dom"/>
</dbReference>
<dbReference type="Gene3D" id="3.30.230.10">
    <property type="match status" value="1"/>
</dbReference>
<dbReference type="InterPro" id="IPR027417">
    <property type="entry name" value="P-loop_NTPase"/>
</dbReference>
<evidence type="ECO:0000256" key="3">
    <source>
        <dbReference type="ARBA" id="ARBA00022840"/>
    </source>
</evidence>
<accession>A0A5C6A0N9</accession>
<dbReference type="NCBIfam" id="TIGR00368">
    <property type="entry name" value="YifB family Mg chelatase-like AAA ATPase"/>
    <property type="match status" value="1"/>
</dbReference>
<dbReference type="InterPro" id="IPR014721">
    <property type="entry name" value="Ribsml_uS5_D2-typ_fold_subgr"/>
</dbReference>
<dbReference type="InterPro" id="IPR025943">
    <property type="entry name" value="Sigma_54_int_dom_ATP-bd_2"/>
</dbReference>
<keyword evidence="2" id="KW-0547">Nucleotide-binding</keyword>
<feature type="domain" description="AAA+ ATPase" evidence="4">
    <location>
        <begin position="239"/>
        <end position="422"/>
    </location>
</feature>
<organism evidence="5 6">
    <name type="scientific">Stieleria varia</name>
    <dbReference type="NCBI Taxonomy" id="2528005"/>
    <lineage>
        <taxon>Bacteria</taxon>
        <taxon>Pseudomonadati</taxon>
        <taxon>Planctomycetota</taxon>
        <taxon>Planctomycetia</taxon>
        <taxon>Pirellulales</taxon>
        <taxon>Pirellulaceae</taxon>
        <taxon>Stieleria</taxon>
    </lineage>
</organism>
<dbReference type="SUPFAM" id="SSF52540">
    <property type="entry name" value="P-loop containing nucleoside triphosphate hydrolases"/>
    <property type="match status" value="1"/>
</dbReference>
<dbReference type="SUPFAM" id="SSF54211">
    <property type="entry name" value="Ribosomal protein S5 domain 2-like"/>
    <property type="match status" value="1"/>
</dbReference>
<sequence length="539" mass="58083">MPSRWGSSLLSFSLCLGANWGAEHMLARLKTFTLLGIEAMPVDVEVDISPAAMPKTILVGLPDTAVKESTHRVERAIVNSGFTRPHDRVVINLAPGDLPKQAASFDLPVALGVLAGSGQLIPDRLEHYAIVGELALEGFTRPVKGALSIAIETAKNEGLRGIVLPAENAGEAAVVEGIEVIPVESLAQAVAFMAGEIDIAPAPSRLTELFEQFSIYDVDFGDVRGQESAKRAMTLAAAGRHNLIMIGPPGSGKTMLAKRMPTVLPQLGAPESIETTRIYSALGQLPSGQPLLARRPFRSPHHTISDAGLVGGGSPPSPGEISKAHNGILFLDELPEFNRKTLEVMRQPLEDGVVTISRALRSTTFPADFMLIAAANPCPCGYRSDPRRACNCTPPQVEKYMSKISGPLMDRIDIHIEVPAVPFDELAGKSAAGTNSQAMRDDVARAREAQSDRFSDGPADVRYNAQMTSRQVREFCKLTTTCQQMLRHSVEEMGLSARAHDKILRVARTIADVASAPDINEEHLAEAIGYRSLDRDLWT</sequence>
<dbReference type="PRINTS" id="PR01657">
    <property type="entry name" value="MCMFAMILY"/>
</dbReference>
<dbReference type="CDD" id="cd00009">
    <property type="entry name" value="AAA"/>
    <property type="match status" value="1"/>
</dbReference>
<dbReference type="PANTHER" id="PTHR32039">
    <property type="entry name" value="MAGNESIUM-CHELATASE SUBUNIT CHLI"/>
    <property type="match status" value="1"/>
</dbReference>
<comment type="caution">
    <text evidence="5">The sequence shown here is derived from an EMBL/GenBank/DDBJ whole genome shotgun (WGS) entry which is preliminary data.</text>
</comment>
<dbReference type="EMBL" id="SJPN01000010">
    <property type="protein sequence ID" value="TWT92768.1"/>
    <property type="molecule type" value="Genomic_DNA"/>
</dbReference>
<dbReference type="InterPro" id="IPR025158">
    <property type="entry name" value="Mg_chelat-rel_C"/>
</dbReference>
<evidence type="ECO:0000259" key="4">
    <source>
        <dbReference type="SMART" id="SM00382"/>
    </source>
</evidence>
<dbReference type="AlphaFoldDB" id="A0A5C6A0N9"/>
<dbReference type="InterPro" id="IPR004482">
    <property type="entry name" value="Mg_chelat-rel"/>
</dbReference>
<dbReference type="PANTHER" id="PTHR32039:SF7">
    <property type="entry name" value="COMPETENCE PROTEIN COMM"/>
    <property type="match status" value="1"/>
</dbReference>
<keyword evidence="6" id="KW-1185">Reference proteome</keyword>
<reference evidence="5 6" key="1">
    <citation type="submission" date="2019-02" db="EMBL/GenBank/DDBJ databases">
        <title>Deep-cultivation of Planctomycetes and their phenomic and genomic characterization uncovers novel biology.</title>
        <authorList>
            <person name="Wiegand S."/>
            <person name="Jogler M."/>
            <person name="Boedeker C."/>
            <person name="Pinto D."/>
            <person name="Vollmers J."/>
            <person name="Rivas-Marin E."/>
            <person name="Kohn T."/>
            <person name="Peeters S.H."/>
            <person name="Heuer A."/>
            <person name="Rast P."/>
            <person name="Oberbeckmann S."/>
            <person name="Bunk B."/>
            <person name="Jeske O."/>
            <person name="Meyerdierks A."/>
            <person name="Storesund J.E."/>
            <person name="Kallscheuer N."/>
            <person name="Luecker S."/>
            <person name="Lage O.M."/>
            <person name="Pohl T."/>
            <person name="Merkel B.J."/>
            <person name="Hornburger P."/>
            <person name="Mueller R.-W."/>
            <person name="Bruemmer F."/>
            <person name="Labrenz M."/>
            <person name="Spormann A.M."/>
            <person name="Op Den Camp H."/>
            <person name="Overmann J."/>
            <person name="Amann R."/>
            <person name="Jetten M.S.M."/>
            <person name="Mascher T."/>
            <person name="Medema M.H."/>
            <person name="Devos D.P."/>
            <person name="Kaster A.-K."/>
            <person name="Ovreas L."/>
            <person name="Rohde M."/>
            <person name="Galperin M.Y."/>
            <person name="Jogler C."/>
        </authorList>
    </citation>
    <scope>NUCLEOTIDE SEQUENCE [LARGE SCALE GENOMIC DNA]</scope>
    <source>
        <strain evidence="5 6">Pla52n</strain>
    </source>
</reference>
<dbReference type="Pfam" id="PF13541">
    <property type="entry name" value="ChlI"/>
    <property type="match status" value="1"/>
</dbReference>
<evidence type="ECO:0000256" key="1">
    <source>
        <dbReference type="ARBA" id="ARBA00006354"/>
    </source>
</evidence>
<dbReference type="InterPro" id="IPR045006">
    <property type="entry name" value="CHLI-like"/>
</dbReference>
<evidence type="ECO:0000313" key="5">
    <source>
        <dbReference type="EMBL" id="TWT92768.1"/>
    </source>
</evidence>
<keyword evidence="3" id="KW-0067">ATP-binding</keyword>
<gene>
    <name evidence="5" type="primary">comM</name>
    <name evidence="5" type="ORF">Pla52n_61330</name>
</gene>